<evidence type="ECO:0000256" key="4">
    <source>
        <dbReference type="ARBA" id="ARBA00022989"/>
    </source>
</evidence>
<feature type="transmembrane region" description="Helical" evidence="6">
    <location>
        <begin position="491"/>
        <end position="512"/>
    </location>
</feature>
<dbReference type="RefSeq" id="WP_138863014.1">
    <property type="nucleotide sequence ID" value="NZ_VCPC01000001.1"/>
</dbReference>
<evidence type="ECO:0000313" key="9">
    <source>
        <dbReference type="EMBL" id="TMV15672.1"/>
    </source>
</evidence>
<dbReference type="InterPro" id="IPR004477">
    <property type="entry name" value="ComEC_N"/>
</dbReference>
<gene>
    <name evidence="9" type="ORF">FGK64_00325</name>
</gene>
<evidence type="ECO:0000313" key="10">
    <source>
        <dbReference type="Proteomes" id="UP001191082"/>
    </source>
</evidence>
<feature type="transmembrane region" description="Helical" evidence="6">
    <location>
        <begin position="462"/>
        <end position="479"/>
    </location>
</feature>
<feature type="domain" description="DUF4131" evidence="8">
    <location>
        <begin position="48"/>
        <end position="196"/>
    </location>
</feature>
<keyword evidence="3 6" id="KW-0812">Transmembrane</keyword>
<dbReference type="Proteomes" id="UP001191082">
    <property type="component" value="Unassembled WGS sequence"/>
</dbReference>
<organism evidence="9 10">
    <name type="scientific">Arenibacterium halophilum</name>
    <dbReference type="NCBI Taxonomy" id="2583821"/>
    <lineage>
        <taxon>Bacteria</taxon>
        <taxon>Pseudomonadati</taxon>
        <taxon>Pseudomonadota</taxon>
        <taxon>Alphaproteobacteria</taxon>
        <taxon>Rhodobacterales</taxon>
        <taxon>Paracoccaceae</taxon>
        <taxon>Arenibacterium</taxon>
    </lineage>
</organism>
<dbReference type="NCBIfam" id="TIGR00360">
    <property type="entry name" value="ComEC_N-term"/>
    <property type="match status" value="1"/>
</dbReference>
<keyword evidence="5 6" id="KW-0472">Membrane</keyword>
<dbReference type="InterPro" id="IPR025405">
    <property type="entry name" value="DUF4131"/>
</dbReference>
<name>A0ABY2XGX7_9RHOB</name>
<comment type="subcellular location">
    <subcellularLocation>
        <location evidence="1">Cell membrane</location>
        <topology evidence="1">Multi-pass membrane protein</topology>
    </subcellularLocation>
</comment>
<feature type="transmembrane region" description="Helical" evidence="6">
    <location>
        <begin position="66"/>
        <end position="85"/>
    </location>
</feature>
<keyword evidence="2" id="KW-1003">Cell membrane</keyword>
<evidence type="ECO:0000256" key="2">
    <source>
        <dbReference type="ARBA" id="ARBA00022475"/>
    </source>
</evidence>
<protein>
    <submittedName>
        <fullName evidence="9">ComEC family competence protein</fullName>
    </submittedName>
</protein>
<feature type="domain" description="ComEC/Rec2-related protein" evidence="7">
    <location>
        <begin position="240"/>
        <end position="514"/>
    </location>
</feature>
<dbReference type="PANTHER" id="PTHR30619:SF1">
    <property type="entry name" value="RECOMBINATION PROTEIN 2"/>
    <property type="match status" value="1"/>
</dbReference>
<evidence type="ECO:0000256" key="3">
    <source>
        <dbReference type="ARBA" id="ARBA00022692"/>
    </source>
</evidence>
<feature type="transmembrane region" description="Helical" evidence="6">
    <location>
        <begin position="300"/>
        <end position="319"/>
    </location>
</feature>
<feature type="transmembrane region" description="Helical" evidence="6">
    <location>
        <begin position="364"/>
        <end position="385"/>
    </location>
</feature>
<feature type="transmembrane region" description="Helical" evidence="6">
    <location>
        <begin position="397"/>
        <end position="419"/>
    </location>
</feature>
<keyword evidence="4 6" id="KW-1133">Transmembrane helix</keyword>
<dbReference type="Pfam" id="PF03772">
    <property type="entry name" value="Competence"/>
    <property type="match status" value="1"/>
</dbReference>
<accession>A0ABY2XGX7</accession>
<dbReference type="PANTHER" id="PTHR30619">
    <property type="entry name" value="DNA INTERNALIZATION/COMPETENCE PROTEIN COMEC/REC2"/>
    <property type="match status" value="1"/>
</dbReference>
<reference evidence="9 10" key="1">
    <citation type="submission" date="2019-05" db="EMBL/GenBank/DDBJ databases">
        <title>Marivita sp. nov. isolated from sea sediment.</title>
        <authorList>
            <person name="Kim W."/>
        </authorList>
    </citation>
    <scope>NUCLEOTIDE SEQUENCE [LARGE SCALE GENOMIC DNA]</scope>
    <source>
        <strain evidence="9 10">CAU 1492</strain>
    </source>
</reference>
<dbReference type="Pfam" id="PF13567">
    <property type="entry name" value="DUF4131"/>
    <property type="match status" value="1"/>
</dbReference>
<evidence type="ECO:0000259" key="8">
    <source>
        <dbReference type="Pfam" id="PF13567"/>
    </source>
</evidence>
<feature type="transmembrane region" description="Helical" evidence="6">
    <location>
        <begin position="18"/>
        <end position="36"/>
    </location>
</feature>
<evidence type="ECO:0000256" key="5">
    <source>
        <dbReference type="ARBA" id="ARBA00023136"/>
    </source>
</evidence>
<sequence length="684" mass="71444">MAATAALDRVIAEQRGALFPWVPVCMAMGIGLYFGLSREPEAVAYAGVVAGSFLLTMLAWRWSGALGTLALALALIGAGFTLAGWRAHRLAAPVLEFRMYGAVEGRVVGLDRSASDAPRVTLDRVRLAGVSAARTPERVRISLHGDAVADDAMLRPGTRIMTTANMSPPQGPAEPGGFDFRRHAWFQSLGAVGYSRVPVLRVAAPEPAPDTFIFAIRQAISLYVRAELPGDIGGFGAAITTGDRSGIRQAALDALRASNLAHLLAISGLHMGLLAGFVFGALRLGLALVPVIALRWPTKRIAACGALIAATAYLALSGGNVATERAYVMVAVALVAVLCSRRALSLRAVAVAAVIVLSLRPEALLGPGFQMSFAATTALVAVFNAMRDDRLPRLPGWARPVAAVVISSAVAGAATAPVGAAHFNTLSHYGLIANLSSVPLMGVLVVPAAVLALCLAPLGLDWIGLWLMGLGLRWILWVAETVSGWDGAQGFVAAPHWAVLPLLAFGALVVVAWQGRGRWLGAAPMLAALLLWAQAERPEILIADTGTLVGVATEAGRALSKARGAGFVAGIWLENDGDGAGQQGAAARWPSAGKGEPLRIALGPHEIIHLSGKRMAATFSETTRTCAADQIIVSSVKLTVAGPCLVFDPPVLRKTGSLAIHRGRLVSARDATGARLWNTSRRRQ</sequence>
<feature type="transmembrane region" description="Helical" evidence="6">
    <location>
        <begin position="326"/>
        <end position="344"/>
    </location>
</feature>
<feature type="transmembrane region" description="Helical" evidence="6">
    <location>
        <begin position="43"/>
        <end position="60"/>
    </location>
</feature>
<evidence type="ECO:0000256" key="6">
    <source>
        <dbReference type="SAM" id="Phobius"/>
    </source>
</evidence>
<dbReference type="InterPro" id="IPR052159">
    <property type="entry name" value="Competence_DNA_uptake"/>
</dbReference>
<evidence type="ECO:0000256" key="1">
    <source>
        <dbReference type="ARBA" id="ARBA00004651"/>
    </source>
</evidence>
<keyword evidence="10" id="KW-1185">Reference proteome</keyword>
<feature type="transmembrane region" description="Helical" evidence="6">
    <location>
        <begin position="273"/>
        <end position="294"/>
    </location>
</feature>
<comment type="caution">
    <text evidence="9">The sequence shown here is derived from an EMBL/GenBank/DDBJ whole genome shotgun (WGS) entry which is preliminary data.</text>
</comment>
<evidence type="ECO:0000259" key="7">
    <source>
        <dbReference type="Pfam" id="PF03772"/>
    </source>
</evidence>
<dbReference type="EMBL" id="VCPC01000001">
    <property type="protein sequence ID" value="TMV15672.1"/>
    <property type="molecule type" value="Genomic_DNA"/>
</dbReference>
<feature type="transmembrane region" description="Helical" evidence="6">
    <location>
        <begin position="431"/>
        <end position="455"/>
    </location>
</feature>
<proteinExistence type="predicted"/>